<evidence type="ECO:0000256" key="3">
    <source>
        <dbReference type="ARBA" id="ARBA00022576"/>
    </source>
</evidence>
<dbReference type="CDD" id="cd00609">
    <property type="entry name" value="AAT_like"/>
    <property type="match status" value="1"/>
</dbReference>
<comment type="cofactor">
    <cofactor evidence="1">
        <name>pyridoxal 5'-phosphate</name>
        <dbReference type="ChEBI" id="CHEBI:597326"/>
    </cofactor>
</comment>
<dbReference type="Gene3D" id="3.40.640.10">
    <property type="entry name" value="Type I PLP-dependent aspartate aminotransferase-like (Major domain)"/>
    <property type="match status" value="1"/>
</dbReference>
<dbReference type="Proteomes" id="UP001383192">
    <property type="component" value="Unassembled WGS sequence"/>
</dbReference>
<dbReference type="InterPro" id="IPR050859">
    <property type="entry name" value="Class-I_PLP-dep_aminotransf"/>
</dbReference>
<comment type="similarity">
    <text evidence="2">Belongs to the class-I pyridoxal-phosphate-dependent aminotransferase family.</text>
</comment>
<dbReference type="SUPFAM" id="SSF53383">
    <property type="entry name" value="PLP-dependent transferases"/>
    <property type="match status" value="1"/>
</dbReference>
<dbReference type="AlphaFoldDB" id="A0AAW0DG81"/>
<evidence type="ECO:0000256" key="5">
    <source>
        <dbReference type="ARBA" id="ARBA00022898"/>
    </source>
</evidence>
<keyword evidence="3" id="KW-0032">Aminotransferase</keyword>
<dbReference type="EMBL" id="JAYKXP010000016">
    <property type="protein sequence ID" value="KAK7049551.1"/>
    <property type="molecule type" value="Genomic_DNA"/>
</dbReference>
<keyword evidence="4" id="KW-0808">Transferase</keyword>
<organism evidence="7 8">
    <name type="scientific">Paramarasmius palmivorus</name>
    <dbReference type="NCBI Taxonomy" id="297713"/>
    <lineage>
        <taxon>Eukaryota</taxon>
        <taxon>Fungi</taxon>
        <taxon>Dikarya</taxon>
        <taxon>Basidiomycota</taxon>
        <taxon>Agaricomycotina</taxon>
        <taxon>Agaricomycetes</taxon>
        <taxon>Agaricomycetidae</taxon>
        <taxon>Agaricales</taxon>
        <taxon>Marasmiineae</taxon>
        <taxon>Marasmiaceae</taxon>
        <taxon>Paramarasmius</taxon>
    </lineage>
</organism>
<dbReference type="PANTHER" id="PTHR42790:SF1">
    <property type="entry name" value="AROMATIC AMINO ACID AMINOTRANSFERASE, HYPOTHETICAL (EUROFUNG)"/>
    <property type="match status" value="1"/>
</dbReference>
<dbReference type="GO" id="GO:0030170">
    <property type="term" value="F:pyridoxal phosphate binding"/>
    <property type="evidence" value="ECO:0007669"/>
    <property type="project" value="InterPro"/>
</dbReference>
<dbReference type="GO" id="GO:1901605">
    <property type="term" value="P:alpha-amino acid metabolic process"/>
    <property type="evidence" value="ECO:0007669"/>
    <property type="project" value="TreeGrafter"/>
</dbReference>
<dbReference type="InterPro" id="IPR004839">
    <property type="entry name" value="Aminotransferase_I/II_large"/>
</dbReference>
<name>A0AAW0DG81_9AGAR</name>
<evidence type="ECO:0000313" key="7">
    <source>
        <dbReference type="EMBL" id="KAK7049551.1"/>
    </source>
</evidence>
<dbReference type="InterPro" id="IPR015424">
    <property type="entry name" value="PyrdxlP-dep_Trfase"/>
</dbReference>
<evidence type="ECO:0000259" key="6">
    <source>
        <dbReference type="Pfam" id="PF00155"/>
    </source>
</evidence>
<keyword evidence="5" id="KW-0663">Pyridoxal phosphate</keyword>
<protein>
    <recommendedName>
        <fullName evidence="6">Aminotransferase class I/classII large domain-containing protein</fullName>
    </recommendedName>
</protein>
<accession>A0AAW0DG81</accession>
<sequence length="556" mass="62642">MSSEKHGDAIDLSHHLSAIARARATSPLKGLQRYLGRPGLISLAGGLPNEGYFPLSSVSGEVLVPDSFPLETSEESSSLSWFWKLFSKSNKEKTVPFTVNRFSDDPEDLTLATSLQYGMAKGLPQLNNIIKEFTEKVYKPAYNNWTTLVHTGNTDGIAKVAWTFINPGDGVLVSEWTYPSAIASMTPLGAKMVSVKMDGQGMRSDDLRAILSNWNESERGMPRPHVLYTVPVGQNPTGVTVERQRKKEIYDVCVEFGEWLSQPWVLAINTRDKDVIIVEDDPYYFLQAGPYEPKGVRHNHSNISTLGDEEYIARLAPSYLQFDYQGRVLRLDTFSKTIAPGSRLGWFTCNPVFAERIERAAETSTQAPCGFGQVFVTSTLLKWKYQGYIRWLKALRVQYRERRDYFIDCLDEEFHLQKTHAQDGFREGNVVYEGFLKSKSNFVNEKSVMNQRRVFSFVPPTAGMFIWLQLHLEDHPLYGQLDSTALELKLWTALAEAGLIVGPGDMFSAHPGQNGASPHGHFRISFSNTEFDVMKKAVKIFSTVLQQFMKDTTIPA</sequence>
<feature type="domain" description="Aminotransferase class I/classII large" evidence="6">
    <location>
        <begin position="113"/>
        <end position="256"/>
    </location>
</feature>
<dbReference type="PANTHER" id="PTHR42790">
    <property type="entry name" value="AMINOTRANSFERASE"/>
    <property type="match status" value="1"/>
</dbReference>
<dbReference type="InterPro" id="IPR015421">
    <property type="entry name" value="PyrdxlP-dep_Trfase_major"/>
</dbReference>
<reference evidence="7 8" key="1">
    <citation type="submission" date="2024-01" db="EMBL/GenBank/DDBJ databases">
        <title>A draft genome for a cacao thread blight-causing isolate of Paramarasmius palmivorus.</title>
        <authorList>
            <person name="Baruah I.K."/>
            <person name="Bukari Y."/>
            <person name="Amoako-Attah I."/>
            <person name="Meinhardt L.W."/>
            <person name="Bailey B.A."/>
            <person name="Cohen S.P."/>
        </authorList>
    </citation>
    <scope>NUCLEOTIDE SEQUENCE [LARGE SCALE GENOMIC DNA]</scope>
    <source>
        <strain evidence="7 8">GH-12</strain>
    </source>
</reference>
<dbReference type="Pfam" id="PF00155">
    <property type="entry name" value="Aminotran_1_2"/>
    <property type="match status" value="1"/>
</dbReference>
<evidence type="ECO:0000256" key="2">
    <source>
        <dbReference type="ARBA" id="ARBA00007441"/>
    </source>
</evidence>
<dbReference type="GO" id="GO:0008483">
    <property type="term" value="F:transaminase activity"/>
    <property type="evidence" value="ECO:0007669"/>
    <property type="project" value="UniProtKB-KW"/>
</dbReference>
<keyword evidence="8" id="KW-1185">Reference proteome</keyword>
<evidence type="ECO:0000256" key="4">
    <source>
        <dbReference type="ARBA" id="ARBA00022679"/>
    </source>
</evidence>
<comment type="caution">
    <text evidence="7">The sequence shown here is derived from an EMBL/GenBank/DDBJ whole genome shotgun (WGS) entry which is preliminary data.</text>
</comment>
<gene>
    <name evidence="7" type="ORF">VNI00_005582</name>
</gene>
<evidence type="ECO:0000256" key="1">
    <source>
        <dbReference type="ARBA" id="ARBA00001933"/>
    </source>
</evidence>
<proteinExistence type="inferred from homology"/>
<evidence type="ECO:0000313" key="8">
    <source>
        <dbReference type="Proteomes" id="UP001383192"/>
    </source>
</evidence>